<dbReference type="GO" id="GO:0004798">
    <property type="term" value="F:dTMP kinase activity"/>
    <property type="evidence" value="ECO:0007669"/>
    <property type="project" value="UniProtKB-UniRule"/>
</dbReference>
<evidence type="ECO:0000256" key="8">
    <source>
        <dbReference type="ARBA" id="ARBA00022840"/>
    </source>
</evidence>
<proteinExistence type="inferred from homology"/>
<keyword evidence="13" id="KW-1185">Reference proteome</keyword>
<comment type="catalytic activity">
    <reaction evidence="9 10">
        <text>dTMP + ATP = dTDP + ADP</text>
        <dbReference type="Rhea" id="RHEA:13517"/>
        <dbReference type="ChEBI" id="CHEBI:30616"/>
        <dbReference type="ChEBI" id="CHEBI:58369"/>
        <dbReference type="ChEBI" id="CHEBI:63528"/>
        <dbReference type="ChEBI" id="CHEBI:456216"/>
        <dbReference type="EC" id="2.7.4.9"/>
    </reaction>
</comment>
<evidence type="ECO:0000259" key="11">
    <source>
        <dbReference type="Pfam" id="PF02223"/>
    </source>
</evidence>
<dbReference type="InterPro" id="IPR018095">
    <property type="entry name" value="Thymidylate_kin_CS"/>
</dbReference>
<dbReference type="GO" id="GO:0006227">
    <property type="term" value="P:dUDP biosynthetic process"/>
    <property type="evidence" value="ECO:0007669"/>
    <property type="project" value="TreeGrafter"/>
</dbReference>
<keyword evidence="5 10" id="KW-0545">Nucleotide biosynthesis</keyword>
<dbReference type="EMBL" id="LWUJ01000011">
    <property type="protein sequence ID" value="OAL10301.1"/>
    <property type="molecule type" value="Genomic_DNA"/>
</dbReference>
<dbReference type="HAMAP" id="MF_00165">
    <property type="entry name" value="Thymidylate_kinase"/>
    <property type="match status" value="1"/>
</dbReference>
<dbReference type="CDD" id="cd01672">
    <property type="entry name" value="TMPK"/>
    <property type="match status" value="1"/>
</dbReference>
<comment type="function">
    <text evidence="10">Phosphorylation of dTMP to form dTDP in both de novo and salvage pathways of dTTP synthesis.</text>
</comment>
<keyword evidence="8 10" id="KW-0067">ATP-binding</keyword>
<dbReference type="GO" id="GO:0006233">
    <property type="term" value="P:dTDP biosynthetic process"/>
    <property type="evidence" value="ECO:0007669"/>
    <property type="project" value="InterPro"/>
</dbReference>
<evidence type="ECO:0000256" key="6">
    <source>
        <dbReference type="ARBA" id="ARBA00022741"/>
    </source>
</evidence>
<comment type="caution">
    <text evidence="12">The sequence shown here is derived from an EMBL/GenBank/DDBJ whole genome shotgun (WGS) entry which is preliminary data.</text>
</comment>
<evidence type="ECO:0000313" key="12">
    <source>
        <dbReference type="EMBL" id="OAL10301.1"/>
    </source>
</evidence>
<dbReference type="EC" id="2.7.4.9" evidence="2 10"/>
<dbReference type="STRING" id="432608.A6V39_02580"/>
<dbReference type="Proteomes" id="UP000077623">
    <property type="component" value="Unassembled WGS sequence"/>
</dbReference>
<dbReference type="InterPro" id="IPR018094">
    <property type="entry name" value="Thymidylate_kinase"/>
</dbReference>
<feature type="domain" description="Thymidylate kinase-like" evidence="11">
    <location>
        <begin position="11"/>
        <end position="203"/>
    </location>
</feature>
<evidence type="ECO:0000256" key="1">
    <source>
        <dbReference type="ARBA" id="ARBA00009776"/>
    </source>
</evidence>
<dbReference type="NCBIfam" id="TIGR00041">
    <property type="entry name" value="DTMP_kinase"/>
    <property type="match status" value="1"/>
</dbReference>
<dbReference type="InterPro" id="IPR039430">
    <property type="entry name" value="Thymidylate_kin-like_dom"/>
</dbReference>
<evidence type="ECO:0000256" key="2">
    <source>
        <dbReference type="ARBA" id="ARBA00012980"/>
    </source>
</evidence>
<evidence type="ECO:0000256" key="7">
    <source>
        <dbReference type="ARBA" id="ARBA00022777"/>
    </source>
</evidence>
<protein>
    <recommendedName>
        <fullName evidence="3 10">Thymidylate kinase</fullName>
        <ecNumber evidence="2 10">2.7.4.9</ecNumber>
    </recommendedName>
    <alternativeName>
        <fullName evidence="10">dTMP kinase</fullName>
    </alternativeName>
</protein>
<dbReference type="PANTHER" id="PTHR10344:SF4">
    <property type="entry name" value="UMP-CMP KINASE 2, MITOCHONDRIAL"/>
    <property type="match status" value="1"/>
</dbReference>
<gene>
    <name evidence="10" type="primary">tmk</name>
    <name evidence="12" type="ORF">A6V39_02580</name>
</gene>
<keyword evidence="4 10" id="KW-0808">Transferase</keyword>
<evidence type="ECO:0000256" key="9">
    <source>
        <dbReference type="ARBA" id="ARBA00048743"/>
    </source>
</evidence>
<dbReference type="GO" id="GO:0006235">
    <property type="term" value="P:dTTP biosynthetic process"/>
    <property type="evidence" value="ECO:0007669"/>
    <property type="project" value="UniProtKB-UniRule"/>
</dbReference>
<reference evidence="13" key="1">
    <citation type="submission" date="2016-04" db="EMBL/GenBank/DDBJ databases">
        <authorList>
            <person name="Quiroz-Castaneda R.E."/>
            <person name="Martinez-Ocampo F."/>
        </authorList>
    </citation>
    <scope>NUCLEOTIDE SEQUENCE [LARGE SCALE GENOMIC DNA]</scope>
    <source>
        <strain evidence="13">INIFAP01</strain>
    </source>
</reference>
<evidence type="ECO:0000313" key="13">
    <source>
        <dbReference type="Proteomes" id="UP000077623"/>
    </source>
</evidence>
<evidence type="ECO:0000256" key="5">
    <source>
        <dbReference type="ARBA" id="ARBA00022727"/>
    </source>
</evidence>
<dbReference type="AlphaFoldDB" id="A0A1A9QE74"/>
<keyword evidence="6 10" id="KW-0547">Nucleotide-binding</keyword>
<dbReference type="SUPFAM" id="SSF52540">
    <property type="entry name" value="P-loop containing nucleoside triphosphate hydrolases"/>
    <property type="match status" value="1"/>
</dbReference>
<organism evidence="12 13">
    <name type="scientific">Candidatus Mycoplasma haematobovis</name>
    <dbReference type="NCBI Taxonomy" id="432608"/>
    <lineage>
        <taxon>Bacteria</taxon>
        <taxon>Bacillati</taxon>
        <taxon>Mycoplasmatota</taxon>
        <taxon>Mollicutes</taxon>
        <taxon>Mycoplasmataceae</taxon>
        <taxon>Mycoplasma</taxon>
    </lineage>
</organism>
<dbReference type="GO" id="GO:0005737">
    <property type="term" value="C:cytoplasm"/>
    <property type="evidence" value="ECO:0007669"/>
    <property type="project" value="TreeGrafter"/>
</dbReference>
<dbReference type="InterPro" id="IPR027417">
    <property type="entry name" value="P-loop_NTPase"/>
</dbReference>
<dbReference type="PANTHER" id="PTHR10344">
    <property type="entry name" value="THYMIDYLATE KINASE"/>
    <property type="match status" value="1"/>
</dbReference>
<dbReference type="Gene3D" id="3.40.50.300">
    <property type="entry name" value="P-loop containing nucleotide triphosphate hydrolases"/>
    <property type="match status" value="1"/>
</dbReference>
<evidence type="ECO:0000256" key="10">
    <source>
        <dbReference type="HAMAP-Rule" id="MF_00165"/>
    </source>
</evidence>
<dbReference type="RefSeq" id="WP_187150147.1">
    <property type="nucleotide sequence ID" value="NZ_LWUJ01000011.1"/>
</dbReference>
<feature type="binding site" evidence="10">
    <location>
        <begin position="13"/>
        <end position="20"/>
    </location>
    <ligand>
        <name>ATP</name>
        <dbReference type="ChEBI" id="CHEBI:30616"/>
    </ligand>
</feature>
<name>A0A1A9QE74_9MOLU</name>
<keyword evidence="7 10" id="KW-0418">Kinase</keyword>
<accession>A0A1A9QE74</accession>
<evidence type="ECO:0000256" key="3">
    <source>
        <dbReference type="ARBA" id="ARBA00017144"/>
    </source>
</evidence>
<dbReference type="PROSITE" id="PS01331">
    <property type="entry name" value="THYMIDYLATE_KINASE"/>
    <property type="match status" value="1"/>
</dbReference>
<comment type="similarity">
    <text evidence="1 10">Belongs to the thymidylate kinase family.</text>
</comment>
<sequence>MEEKLGLFVVFEGVDGAGKSTLIEGLKQKIREGNYLKKSYKNVLFTREPGGKNQEFGKHIRELLLNDEYTLNDKTRALLFFAARSEHFEKLIAPALANNSLVICDRYYLSTFVYQGKGDNEKIAWIRETQKYISPIAPDVTFFINISIEEYKKRYENRKNSGNNNKLDEEHHQSYALLSKCYSASLQEGISGKIIQLNGNDPIDKLLEIVKENLDLYE</sequence>
<dbReference type="Pfam" id="PF02223">
    <property type="entry name" value="Thymidylate_kin"/>
    <property type="match status" value="1"/>
</dbReference>
<dbReference type="GO" id="GO:0005524">
    <property type="term" value="F:ATP binding"/>
    <property type="evidence" value="ECO:0007669"/>
    <property type="project" value="UniProtKB-UniRule"/>
</dbReference>
<evidence type="ECO:0000256" key="4">
    <source>
        <dbReference type="ARBA" id="ARBA00022679"/>
    </source>
</evidence>